<dbReference type="Proteomes" id="UP000286402">
    <property type="component" value="Unassembled WGS sequence"/>
</dbReference>
<evidence type="ECO:0000259" key="1">
    <source>
        <dbReference type="Pfam" id="PF02517"/>
    </source>
</evidence>
<dbReference type="AlphaFoldDB" id="A0A420FH18"/>
<evidence type="ECO:0000313" key="2">
    <source>
        <dbReference type="EMBL" id="RKF32282.1"/>
    </source>
</evidence>
<evidence type="ECO:0000313" key="3">
    <source>
        <dbReference type="Proteomes" id="UP000286402"/>
    </source>
</evidence>
<dbReference type="Pfam" id="PF02517">
    <property type="entry name" value="Rce1-like"/>
    <property type="match status" value="1"/>
</dbReference>
<name>A0A420FH18_9SPHI</name>
<dbReference type="InterPro" id="IPR003675">
    <property type="entry name" value="Rce1/LyrA-like_dom"/>
</dbReference>
<keyword evidence="3" id="KW-1185">Reference proteome</keyword>
<dbReference type="EMBL" id="MCAQ01000027">
    <property type="protein sequence ID" value="RKF32282.1"/>
    <property type="molecule type" value="Genomic_DNA"/>
</dbReference>
<comment type="caution">
    <text evidence="2">The sequence shown here is derived from an EMBL/GenBank/DDBJ whole genome shotgun (WGS) entry which is preliminary data.</text>
</comment>
<reference evidence="2 3" key="1">
    <citation type="submission" date="2016-07" db="EMBL/GenBank/DDBJ databases">
        <title>Genome analysis of Sphingobacterium siyangense T12B17.</title>
        <authorList>
            <person name="Xu D."/>
            <person name="Su Y."/>
            <person name="Zheng S."/>
        </authorList>
    </citation>
    <scope>NUCLEOTIDE SEQUENCE [LARGE SCALE GENOMIC DNA]</scope>
    <source>
        <strain evidence="2 3">T12B17</strain>
    </source>
</reference>
<sequence>MNTKSLNLLVLFLFFGIYFILDYLFFAPLQSMIINYVQSRFLGHVLTYSISLVPLLLGAMLLKPKGQNELLEKFGLKGNFLQGLSFGIIATLPMFLGYAFLFTLNRKIDPNALLINSVSSGFFEEMIFRAYFFGLVFRYTRLGFIPSILATSLLFALLHLYQSQDLGELVLIFGMTFFGSILFSWLYAEWKFNLWIPIALHVLMNSAWMIFDVSDNAAGNGWSNFFRFLTIIVAIIMTIVHSRKSIGGLQIERKNLWLKD</sequence>
<protein>
    <recommendedName>
        <fullName evidence="1">CAAX prenyl protease 2/Lysostaphin resistance protein A-like domain-containing protein</fullName>
    </recommendedName>
</protein>
<proteinExistence type="predicted"/>
<dbReference type="RefSeq" id="WP_120335594.1">
    <property type="nucleotide sequence ID" value="NZ_CP070350.1"/>
</dbReference>
<accession>A0A420FH18</accession>
<dbReference type="GO" id="GO:0004175">
    <property type="term" value="F:endopeptidase activity"/>
    <property type="evidence" value="ECO:0007669"/>
    <property type="project" value="UniProtKB-ARBA"/>
</dbReference>
<dbReference type="GO" id="GO:0080120">
    <property type="term" value="P:CAAX-box protein maturation"/>
    <property type="evidence" value="ECO:0007669"/>
    <property type="project" value="UniProtKB-ARBA"/>
</dbReference>
<gene>
    <name evidence="2" type="ORF">BCY89_13865</name>
</gene>
<organism evidence="2 3">
    <name type="scientific">Sphingobacterium siyangense</name>
    <dbReference type="NCBI Taxonomy" id="459529"/>
    <lineage>
        <taxon>Bacteria</taxon>
        <taxon>Pseudomonadati</taxon>
        <taxon>Bacteroidota</taxon>
        <taxon>Sphingobacteriia</taxon>
        <taxon>Sphingobacteriales</taxon>
        <taxon>Sphingobacteriaceae</taxon>
        <taxon>Sphingobacterium</taxon>
    </lineage>
</organism>
<feature type="domain" description="CAAX prenyl protease 2/Lysostaphin resistance protein A-like" evidence="1">
    <location>
        <begin position="112"/>
        <end position="206"/>
    </location>
</feature>